<keyword evidence="2" id="KW-1185">Reference proteome</keyword>
<gene>
    <name evidence="1" type="ORF">FJTKL_14388</name>
</gene>
<name>A0ABR4E7T4_9PEZI</name>
<reference evidence="1 2" key="1">
    <citation type="submission" date="2024-03" db="EMBL/GenBank/DDBJ databases">
        <title>A high-quality draft genome sequence of Diaporthe vaccinii, a causative agent of upright dieback and viscid rot disease in cranberry plants.</title>
        <authorList>
            <person name="Sarrasin M."/>
            <person name="Lang B.F."/>
            <person name="Burger G."/>
        </authorList>
    </citation>
    <scope>NUCLEOTIDE SEQUENCE [LARGE SCALE GENOMIC DNA]</scope>
    <source>
        <strain evidence="1 2">IS7</strain>
    </source>
</reference>
<accession>A0ABR4E7T4</accession>
<proteinExistence type="predicted"/>
<comment type="caution">
    <text evidence="1">The sequence shown here is derived from an EMBL/GenBank/DDBJ whole genome shotgun (WGS) entry which is preliminary data.</text>
</comment>
<dbReference type="EMBL" id="JBAWTH010000086">
    <property type="protein sequence ID" value="KAL2278454.1"/>
    <property type="molecule type" value="Genomic_DNA"/>
</dbReference>
<organism evidence="1 2">
    <name type="scientific">Diaporthe vaccinii</name>
    <dbReference type="NCBI Taxonomy" id="105482"/>
    <lineage>
        <taxon>Eukaryota</taxon>
        <taxon>Fungi</taxon>
        <taxon>Dikarya</taxon>
        <taxon>Ascomycota</taxon>
        <taxon>Pezizomycotina</taxon>
        <taxon>Sordariomycetes</taxon>
        <taxon>Sordariomycetidae</taxon>
        <taxon>Diaporthales</taxon>
        <taxon>Diaporthaceae</taxon>
        <taxon>Diaporthe</taxon>
        <taxon>Diaporthe eres species complex</taxon>
    </lineage>
</organism>
<protein>
    <submittedName>
        <fullName evidence="1">Uncharacterized protein</fullName>
    </submittedName>
</protein>
<evidence type="ECO:0000313" key="2">
    <source>
        <dbReference type="Proteomes" id="UP001600888"/>
    </source>
</evidence>
<sequence length="173" mass="19564">MPRPCDPVAVGWSQLDKGEAERGDVHLPPGERAGGIIYDHQPLSPRHRQLRATWLRLLLLVPSPRQTDRHRGYGLPPDRSGRMKKEKWNRERQFFNSVCFIWLGRSLDPLHIHASAAPSSPPTLPGSAIREVVHDGINCHYLIPRLVPNSVEAILTTVVDARITFAERRPFVP</sequence>
<dbReference type="Proteomes" id="UP001600888">
    <property type="component" value="Unassembled WGS sequence"/>
</dbReference>
<evidence type="ECO:0000313" key="1">
    <source>
        <dbReference type="EMBL" id="KAL2278454.1"/>
    </source>
</evidence>